<keyword evidence="2" id="KW-1185">Reference proteome</keyword>
<evidence type="ECO:0000313" key="1">
    <source>
        <dbReference type="EMBL" id="MDR6782320.1"/>
    </source>
</evidence>
<dbReference type="Proteomes" id="UP001246858">
    <property type="component" value="Unassembled WGS sequence"/>
</dbReference>
<proteinExistence type="predicted"/>
<accession>A0ACC6KSJ7</accession>
<dbReference type="EMBL" id="JAVDTF010000001">
    <property type="protein sequence ID" value="MDR6782320.1"/>
    <property type="molecule type" value="Genomic_DNA"/>
</dbReference>
<organism evidence="1 2">
    <name type="scientific">Pedobacter africanus</name>
    <dbReference type="NCBI Taxonomy" id="151894"/>
    <lineage>
        <taxon>Bacteria</taxon>
        <taxon>Pseudomonadati</taxon>
        <taxon>Bacteroidota</taxon>
        <taxon>Sphingobacteriia</taxon>
        <taxon>Sphingobacteriales</taxon>
        <taxon>Sphingobacteriaceae</taxon>
        <taxon>Pedobacter</taxon>
    </lineage>
</organism>
<name>A0ACC6KSJ7_9SPHI</name>
<evidence type="ECO:0000313" key="2">
    <source>
        <dbReference type="Proteomes" id="UP001246858"/>
    </source>
</evidence>
<sequence>MKKLKQYFLLIGLMVVSVQINAQNKVRIFGELTGYQPQAVIYFTYTDVVKEKQIKMMDSAKIVNGKFEKSIMITEPSKMVLIMSPDGKQLNEFKKEEEKTVEAITLYVDKGEFHLKFEGSFSNWKMDPPVQIVSEYTTLMAMLNDRNTGVESVNRRYTRGVNMGGDVEVKEGEVDAYQQALERVNRSAVNNVTGFIKNHTKSYIGLVAILYCHQFQPGLGPKLSALLKDYTTELQNSTLGKKLRVELEMSR</sequence>
<gene>
    <name evidence="1" type="ORF">J2X78_000872</name>
</gene>
<comment type="caution">
    <text evidence="1">The sequence shown here is derived from an EMBL/GenBank/DDBJ whole genome shotgun (WGS) entry which is preliminary data.</text>
</comment>
<reference evidence="1" key="1">
    <citation type="submission" date="2023-07" db="EMBL/GenBank/DDBJ databases">
        <title>Sorghum-associated microbial communities from plants grown in Nebraska, USA.</title>
        <authorList>
            <person name="Schachtman D."/>
        </authorList>
    </citation>
    <scope>NUCLEOTIDE SEQUENCE</scope>
    <source>
        <strain evidence="1">2697</strain>
    </source>
</reference>
<protein>
    <submittedName>
        <fullName evidence="1">Uncharacterized protein</fullName>
    </submittedName>
</protein>